<dbReference type="SUPFAM" id="SSF51905">
    <property type="entry name" value="FAD/NAD(P)-binding domain"/>
    <property type="match status" value="1"/>
</dbReference>
<evidence type="ECO:0000313" key="3">
    <source>
        <dbReference type="EMBL" id="MEQ2280305.1"/>
    </source>
</evidence>
<proteinExistence type="predicted"/>
<evidence type="ECO:0000256" key="1">
    <source>
        <dbReference type="SAM" id="Phobius"/>
    </source>
</evidence>
<accession>A0ABV0XFT7</accession>
<gene>
    <name evidence="3" type="primary">COQ6_2</name>
    <name evidence="3" type="ORF">AMECASPLE_018417</name>
</gene>
<dbReference type="InterPro" id="IPR051205">
    <property type="entry name" value="UbiH/COQ6_monooxygenase"/>
</dbReference>
<keyword evidence="1" id="KW-0812">Transmembrane</keyword>
<name>A0ABV0XFT7_9TELE</name>
<keyword evidence="3" id="KW-0560">Oxidoreductase</keyword>
<sequence>MYVCVRASIFIHISIVVTCFVFLLLSENVQVKYKSKVVKYTWPTPHHAAESVPWVKVTLANGETLQTKLLIGADGPNSMVRQKLGIPTVKWNYDQSAVVAVLRLSE</sequence>
<keyword evidence="1" id="KW-1133">Transmembrane helix</keyword>
<dbReference type="PANTHER" id="PTHR43876:SF7">
    <property type="entry name" value="UBIQUINONE BIOSYNTHESIS MONOOXYGENASE COQ6, MITOCHONDRIAL"/>
    <property type="match status" value="1"/>
</dbReference>
<reference evidence="3 4" key="1">
    <citation type="submission" date="2021-06" db="EMBL/GenBank/DDBJ databases">
        <authorList>
            <person name="Palmer J.M."/>
        </authorList>
    </citation>
    <scope>NUCLEOTIDE SEQUENCE [LARGE SCALE GENOMIC DNA]</scope>
    <source>
        <strain evidence="3 4">AS_MEX2019</strain>
        <tissue evidence="3">Muscle</tissue>
    </source>
</reference>
<keyword evidence="1" id="KW-0472">Membrane</keyword>
<comment type="caution">
    <text evidence="3">The sequence shown here is derived from an EMBL/GenBank/DDBJ whole genome shotgun (WGS) entry which is preliminary data.</text>
</comment>
<dbReference type="GO" id="GO:0004497">
    <property type="term" value="F:monooxygenase activity"/>
    <property type="evidence" value="ECO:0007669"/>
    <property type="project" value="UniProtKB-KW"/>
</dbReference>
<feature type="domain" description="FAD-binding" evidence="2">
    <location>
        <begin position="61"/>
        <end position="89"/>
    </location>
</feature>
<organism evidence="3 4">
    <name type="scientific">Ameca splendens</name>
    <dbReference type="NCBI Taxonomy" id="208324"/>
    <lineage>
        <taxon>Eukaryota</taxon>
        <taxon>Metazoa</taxon>
        <taxon>Chordata</taxon>
        <taxon>Craniata</taxon>
        <taxon>Vertebrata</taxon>
        <taxon>Euteleostomi</taxon>
        <taxon>Actinopterygii</taxon>
        <taxon>Neopterygii</taxon>
        <taxon>Teleostei</taxon>
        <taxon>Neoteleostei</taxon>
        <taxon>Acanthomorphata</taxon>
        <taxon>Ovalentaria</taxon>
        <taxon>Atherinomorphae</taxon>
        <taxon>Cyprinodontiformes</taxon>
        <taxon>Goodeidae</taxon>
        <taxon>Ameca</taxon>
    </lineage>
</organism>
<dbReference type="Proteomes" id="UP001469553">
    <property type="component" value="Unassembled WGS sequence"/>
</dbReference>
<keyword evidence="4" id="KW-1185">Reference proteome</keyword>
<dbReference type="InterPro" id="IPR002938">
    <property type="entry name" value="FAD-bd"/>
</dbReference>
<dbReference type="Pfam" id="PF01494">
    <property type="entry name" value="FAD_binding_3"/>
    <property type="match status" value="1"/>
</dbReference>
<evidence type="ECO:0000313" key="4">
    <source>
        <dbReference type="Proteomes" id="UP001469553"/>
    </source>
</evidence>
<feature type="non-terminal residue" evidence="3">
    <location>
        <position position="106"/>
    </location>
</feature>
<keyword evidence="3" id="KW-0503">Monooxygenase</keyword>
<dbReference type="InterPro" id="IPR036188">
    <property type="entry name" value="FAD/NAD-bd_sf"/>
</dbReference>
<dbReference type="EMBL" id="JAHRIP010001433">
    <property type="protein sequence ID" value="MEQ2280305.1"/>
    <property type="molecule type" value="Genomic_DNA"/>
</dbReference>
<protein>
    <submittedName>
        <fullName evidence="3">Ubiquinone biosynthesis monooxygenase</fullName>
    </submittedName>
</protein>
<dbReference type="PANTHER" id="PTHR43876">
    <property type="entry name" value="UBIQUINONE BIOSYNTHESIS MONOOXYGENASE COQ6, MITOCHONDRIAL"/>
    <property type="match status" value="1"/>
</dbReference>
<dbReference type="Gene3D" id="3.50.50.60">
    <property type="entry name" value="FAD/NAD(P)-binding domain"/>
    <property type="match status" value="1"/>
</dbReference>
<evidence type="ECO:0000259" key="2">
    <source>
        <dbReference type="Pfam" id="PF01494"/>
    </source>
</evidence>
<feature type="transmembrane region" description="Helical" evidence="1">
    <location>
        <begin position="6"/>
        <end position="26"/>
    </location>
</feature>
<keyword evidence="3" id="KW-0830">Ubiquinone</keyword>